<sequence length="267" mass="28623">MRPIQTRIALATGLLLGLPAADADDAAALAKELSNPVAALISVPLQSNWEQNIGPDDRGSHYTLNLQPVIPISIGEDWNLISRTILPVVDQWGIVPGADSQFGLSDTVQSLFFSPKAPTASGLIWGAGPVFLLPTATDELLGSEKWGAGPTAVGLVQKGPWTLGLLANHIWSFAGPRDRADINATFIQPFVTYTTPTAWTFTLQSESTYDWEGEQWSVPIAAQVAKLTKIGGQLVQFQGGPRYYAASTDTGPAGWALRFNVVLLFPK</sequence>
<name>A0A2K8UC50_9GAMM</name>
<gene>
    <name evidence="2" type="ORF">THSYN_17835</name>
</gene>
<dbReference type="AlphaFoldDB" id="A0A2K8UC50"/>
<evidence type="ECO:0000313" key="2">
    <source>
        <dbReference type="EMBL" id="AUB82621.1"/>
    </source>
</evidence>
<protein>
    <recommendedName>
        <fullName evidence="4">Transporter</fullName>
    </recommendedName>
</protein>
<dbReference type="Proteomes" id="UP000232638">
    <property type="component" value="Chromosome"/>
</dbReference>
<accession>A0A2K8UC50</accession>
<dbReference type="OrthoDB" id="9809066at2"/>
<evidence type="ECO:0000313" key="3">
    <source>
        <dbReference type="Proteomes" id="UP000232638"/>
    </source>
</evidence>
<keyword evidence="3" id="KW-1185">Reference proteome</keyword>
<feature type="signal peptide" evidence="1">
    <location>
        <begin position="1"/>
        <end position="23"/>
    </location>
</feature>
<dbReference type="KEGG" id="tsy:THSYN_17835"/>
<organism evidence="2 3">
    <name type="scientific">Candidatus Thiodictyon syntrophicum</name>
    <dbReference type="NCBI Taxonomy" id="1166950"/>
    <lineage>
        <taxon>Bacteria</taxon>
        <taxon>Pseudomonadati</taxon>
        <taxon>Pseudomonadota</taxon>
        <taxon>Gammaproteobacteria</taxon>
        <taxon>Chromatiales</taxon>
        <taxon>Chromatiaceae</taxon>
        <taxon>Thiodictyon</taxon>
    </lineage>
</organism>
<feature type="chain" id="PRO_5014843157" description="Transporter" evidence="1">
    <location>
        <begin position="24"/>
        <end position="267"/>
    </location>
</feature>
<evidence type="ECO:0008006" key="4">
    <source>
        <dbReference type="Google" id="ProtNLM"/>
    </source>
</evidence>
<keyword evidence="1" id="KW-0732">Signal</keyword>
<dbReference type="EMBL" id="CP020370">
    <property type="protein sequence ID" value="AUB82621.1"/>
    <property type="molecule type" value="Genomic_DNA"/>
</dbReference>
<dbReference type="RefSeq" id="WP_100920342.1">
    <property type="nucleotide sequence ID" value="NZ_CP020370.1"/>
</dbReference>
<proteinExistence type="predicted"/>
<reference evidence="2 3" key="1">
    <citation type="submission" date="2017-03" db="EMBL/GenBank/DDBJ databases">
        <title>Complete genome sequence of Candidatus 'Thiodictyon syntrophicum' sp. nov. strain Cad16T, a photolithoautotroph purple sulfur bacterium isolated from an alpine meromictic lake.</title>
        <authorList>
            <person name="Luedin S.M."/>
            <person name="Pothier J.F."/>
            <person name="Danza F."/>
            <person name="Storelli N."/>
            <person name="Wittwer M."/>
            <person name="Tonolla M."/>
        </authorList>
    </citation>
    <scope>NUCLEOTIDE SEQUENCE [LARGE SCALE GENOMIC DNA]</scope>
    <source>
        <strain evidence="2 3">Cad16T</strain>
    </source>
</reference>
<evidence type="ECO:0000256" key="1">
    <source>
        <dbReference type="SAM" id="SignalP"/>
    </source>
</evidence>